<dbReference type="KEGG" id="pfp:PFL1_06388"/>
<dbReference type="AlphaFoldDB" id="A0A061H6E9"/>
<dbReference type="GeneID" id="19320466"/>
<dbReference type="EMBL" id="KE361647">
    <property type="protein sequence ID" value="EPQ26181.1"/>
    <property type="molecule type" value="Genomic_DNA"/>
</dbReference>
<reference evidence="2 3" key="1">
    <citation type="journal article" date="2013" name="Plant Cell">
        <title>The transition from a phytopathogenic smut ancestor to an anamorphic biocontrol agent deciphered by comparative whole-genome analysis.</title>
        <authorList>
            <person name="Lefebvre F."/>
            <person name="Joly D.L."/>
            <person name="Labbe C."/>
            <person name="Teichmann B."/>
            <person name="Linning R."/>
            <person name="Belzile F."/>
            <person name="Bakkeren G."/>
            <person name="Belanger R.R."/>
        </authorList>
    </citation>
    <scope>NUCLEOTIDE SEQUENCE [LARGE SCALE GENOMIC DNA]</scope>
    <source>
        <strain evidence="2 3">PF-1</strain>
    </source>
</reference>
<sequence>MTSPTSPKQTKLRPIHNPNVDHADLDDIGDTYRTLKQGDKKLRGEGTSHWIAHAEDNDQRTERKAEKVPVKKNAEVPVRLQKNHPPDKAKKMLEVTQGFKKGA</sequence>
<proteinExistence type="predicted"/>
<gene>
    <name evidence="2" type="ORF">PFL1_06388</name>
</gene>
<feature type="compositionally biased region" description="Basic and acidic residues" evidence="1">
    <location>
        <begin position="37"/>
        <end position="74"/>
    </location>
</feature>
<name>A0A061H6E9_9BASI</name>
<evidence type="ECO:0000313" key="2">
    <source>
        <dbReference type="EMBL" id="EPQ26181.1"/>
    </source>
</evidence>
<feature type="region of interest" description="Disordered" evidence="1">
    <location>
        <begin position="1"/>
        <end position="24"/>
    </location>
</feature>
<organism evidence="2 3">
    <name type="scientific">Pseudozyma flocculosa PF-1</name>
    <dbReference type="NCBI Taxonomy" id="1277687"/>
    <lineage>
        <taxon>Eukaryota</taxon>
        <taxon>Fungi</taxon>
        <taxon>Dikarya</taxon>
        <taxon>Basidiomycota</taxon>
        <taxon>Ustilaginomycotina</taxon>
        <taxon>Ustilaginomycetes</taxon>
        <taxon>Ustilaginales</taxon>
        <taxon>Ustilaginaceae</taxon>
        <taxon>Pseudozyma</taxon>
    </lineage>
</organism>
<dbReference type="RefSeq" id="XP_007882120.1">
    <property type="nucleotide sequence ID" value="XM_007883929.1"/>
</dbReference>
<dbReference type="Proteomes" id="UP000053664">
    <property type="component" value="Unassembled WGS sequence"/>
</dbReference>
<dbReference type="HOGENOM" id="CLU_2264893_0_0_1"/>
<feature type="region of interest" description="Disordered" evidence="1">
    <location>
        <begin position="37"/>
        <end position="89"/>
    </location>
</feature>
<evidence type="ECO:0000313" key="3">
    <source>
        <dbReference type="Proteomes" id="UP000053664"/>
    </source>
</evidence>
<accession>A0A061H6E9</accession>
<protein>
    <submittedName>
        <fullName evidence="2">Uncharacterized protein</fullName>
    </submittedName>
</protein>
<evidence type="ECO:0000256" key="1">
    <source>
        <dbReference type="SAM" id="MobiDB-lite"/>
    </source>
</evidence>